<dbReference type="PANTHER" id="PTHR33096:SF1">
    <property type="entry name" value="CXC1-LIKE CYSTEINE CLUSTER ASSOCIATED WITH KDZ TRANSPOSASES DOMAIN-CONTAINING PROTEIN"/>
    <property type="match status" value="1"/>
</dbReference>
<dbReference type="AlphaFoldDB" id="A0A6A4HMD4"/>
<evidence type="ECO:0000256" key="1">
    <source>
        <dbReference type="SAM" id="MobiDB-lite"/>
    </source>
</evidence>
<reference evidence="2" key="1">
    <citation type="journal article" date="2019" name="Environ. Microbiol.">
        <title>Fungal ecological strategies reflected in gene transcription - a case study of two litter decomposers.</title>
        <authorList>
            <person name="Barbi F."/>
            <person name="Kohler A."/>
            <person name="Barry K."/>
            <person name="Baskaran P."/>
            <person name="Daum C."/>
            <person name="Fauchery L."/>
            <person name="Ihrmark K."/>
            <person name="Kuo A."/>
            <person name="LaButti K."/>
            <person name="Lipzen A."/>
            <person name="Morin E."/>
            <person name="Grigoriev I.V."/>
            <person name="Henrissat B."/>
            <person name="Lindahl B."/>
            <person name="Martin F."/>
        </authorList>
    </citation>
    <scope>NUCLEOTIDE SEQUENCE</scope>
    <source>
        <strain evidence="2">JB14</strain>
    </source>
</reference>
<keyword evidence="3" id="KW-1185">Reference proteome</keyword>
<dbReference type="OrthoDB" id="3251205at2759"/>
<dbReference type="Pfam" id="PF18758">
    <property type="entry name" value="KDZ"/>
    <property type="match status" value="1"/>
</dbReference>
<evidence type="ECO:0000313" key="2">
    <source>
        <dbReference type="EMBL" id="KAE9399173.1"/>
    </source>
</evidence>
<dbReference type="Proteomes" id="UP000799118">
    <property type="component" value="Unassembled WGS sequence"/>
</dbReference>
<evidence type="ECO:0008006" key="4">
    <source>
        <dbReference type="Google" id="ProtNLM"/>
    </source>
</evidence>
<feature type="region of interest" description="Disordered" evidence="1">
    <location>
        <begin position="353"/>
        <end position="375"/>
    </location>
</feature>
<evidence type="ECO:0000313" key="3">
    <source>
        <dbReference type="Proteomes" id="UP000799118"/>
    </source>
</evidence>
<dbReference type="EMBL" id="ML769472">
    <property type="protein sequence ID" value="KAE9399173.1"/>
    <property type="molecule type" value="Genomic_DNA"/>
</dbReference>
<feature type="region of interest" description="Disordered" evidence="1">
    <location>
        <begin position="1"/>
        <end position="30"/>
    </location>
</feature>
<accession>A0A6A4HMD4</accession>
<dbReference type="InterPro" id="IPR040521">
    <property type="entry name" value="KDZ"/>
</dbReference>
<name>A0A6A4HMD4_9AGAR</name>
<protein>
    <recommendedName>
        <fullName evidence="4">CxC1-like cysteine cluster associated with KDZ transposases domain-containing protein</fullName>
    </recommendedName>
</protein>
<gene>
    <name evidence="2" type="ORF">BT96DRAFT_994143</name>
</gene>
<dbReference type="PANTHER" id="PTHR33096">
    <property type="entry name" value="CXC2 DOMAIN-CONTAINING PROTEIN"/>
    <property type="match status" value="1"/>
</dbReference>
<organism evidence="2 3">
    <name type="scientific">Gymnopus androsaceus JB14</name>
    <dbReference type="NCBI Taxonomy" id="1447944"/>
    <lineage>
        <taxon>Eukaryota</taxon>
        <taxon>Fungi</taxon>
        <taxon>Dikarya</taxon>
        <taxon>Basidiomycota</taxon>
        <taxon>Agaricomycotina</taxon>
        <taxon>Agaricomycetes</taxon>
        <taxon>Agaricomycetidae</taxon>
        <taxon>Agaricales</taxon>
        <taxon>Marasmiineae</taxon>
        <taxon>Omphalotaceae</taxon>
        <taxon>Gymnopus</taxon>
    </lineage>
</organism>
<proteinExistence type="predicted"/>
<sequence length="838" mass="96474">MSNTARFNRIAKARGSGATRARSSRIRGPAHGCQGLASSQRRFGGNSTQIIRSADLHNLNQKGELALLQAQVEATPDIIIQQTYGADSHNFDMPMGCDYADSRPLAEDDGDSDWEEENEIENEAEMLISQMKRVAGHENRREDYRTRRDRTERQWKHWEPQRNAMVDSYMAWSYRNNDSSAPAEDKTLQDEMGITVIDLFGSEYKRIPCYEGDVWQSQSLLHAGLLPTAPLAHTYAVTIRTMQLYHTLFCRCPKIGIQPFAKTLCDLAREPFKPHMSTTLSAAFDVYCSLIQSVRQRVNAVLGRDDKDWRMLNSCPPCQYRLKQDLPLEVRMIVEIDGNDSLRRVERRGDAALEPLREGEEEGAPRLGPLKERRDPRVGGGDYFLPREEVDLWAKEAWQDVRPEAASEPKTALELLWEEGRCEERWNNMKEKNTARSVGRFYEWGWFVLLCRHMFLLLACDMIRSGEQNKYPLACLHRYMSAEKDQRLRNGEGKPTGKLGCAYDCGCKLGKSGHLQNVRDLWKVYKVSGNDTVTTRNTETKHCNEQENERKLIADVQALEGRLGVTSRWKEGLEEWVSAKTLVKECKYRKALDKLEGLLVARIFEMTWLNVAGTGYKMRKHLANALKSRLKSIQAAIEAYNSTARALSPPREELSWDKILEFLFLSEFDILRDAHTDVREKRWATQKNCLLMQQFFKLLSAESELTRLHTEIRRMVTYMEDKEDTICLAAERVGSSDPALALQIQLQGNMHSRFNCIHRQRFWAITKLKGFRRENMVHFRRGTLVTVQDWVEMDTTEDIEMGSIGEHDGEIEPDLLHAVDERSIAQEVERVMYAVEDD</sequence>